<dbReference type="InParanoid" id="A0A2J7PVF3"/>
<dbReference type="EMBL" id="NEVH01020963">
    <property type="protein sequence ID" value="PNF20313.1"/>
    <property type="molecule type" value="Genomic_DNA"/>
</dbReference>
<name>A0A2J7PVF3_9NEOP</name>
<feature type="non-terminal residue" evidence="1">
    <location>
        <position position="65"/>
    </location>
</feature>
<gene>
    <name evidence="1" type="ORF">B7P43_G13687</name>
</gene>
<protein>
    <submittedName>
        <fullName evidence="1">Uncharacterized protein</fullName>
    </submittedName>
</protein>
<comment type="caution">
    <text evidence="1">The sequence shown here is derived from an EMBL/GenBank/DDBJ whole genome shotgun (WGS) entry which is preliminary data.</text>
</comment>
<keyword evidence="2" id="KW-1185">Reference proteome</keyword>
<organism evidence="1 2">
    <name type="scientific">Cryptotermes secundus</name>
    <dbReference type="NCBI Taxonomy" id="105785"/>
    <lineage>
        <taxon>Eukaryota</taxon>
        <taxon>Metazoa</taxon>
        <taxon>Ecdysozoa</taxon>
        <taxon>Arthropoda</taxon>
        <taxon>Hexapoda</taxon>
        <taxon>Insecta</taxon>
        <taxon>Pterygota</taxon>
        <taxon>Neoptera</taxon>
        <taxon>Polyneoptera</taxon>
        <taxon>Dictyoptera</taxon>
        <taxon>Blattodea</taxon>
        <taxon>Blattoidea</taxon>
        <taxon>Termitoidae</taxon>
        <taxon>Kalotermitidae</taxon>
        <taxon>Cryptotermitinae</taxon>
        <taxon>Cryptotermes</taxon>
    </lineage>
</organism>
<evidence type="ECO:0000313" key="2">
    <source>
        <dbReference type="Proteomes" id="UP000235965"/>
    </source>
</evidence>
<accession>A0A2J7PVF3</accession>
<reference evidence="1 2" key="1">
    <citation type="submission" date="2017-12" db="EMBL/GenBank/DDBJ databases">
        <title>Hemimetabolous genomes reveal molecular basis of termite eusociality.</title>
        <authorList>
            <person name="Harrison M.C."/>
            <person name="Jongepier E."/>
            <person name="Robertson H.M."/>
            <person name="Arning N."/>
            <person name="Bitard-Feildel T."/>
            <person name="Chao H."/>
            <person name="Childers C.P."/>
            <person name="Dinh H."/>
            <person name="Doddapaneni H."/>
            <person name="Dugan S."/>
            <person name="Gowin J."/>
            <person name="Greiner C."/>
            <person name="Han Y."/>
            <person name="Hu H."/>
            <person name="Hughes D.S.T."/>
            <person name="Huylmans A.-K."/>
            <person name="Kemena C."/>
            <person name="Kremer L.P.M."/>
            <person name="Lee S.L."/>
            <person name="Lopez-Ezquerra A."/>
            <person name="Mallet L."/>
            <person name="Monroy-Kuhn J.M."/>
            <person name="Moser A."/>
            <person name="Murali S.C."/>
            <person name="Muzny D.M."/>
            <person name="Otani S."/>
            <person name="Piulachs M.-D."/>
            <person name="Poelchau M."/>
            <person name="Qu J."/>
            <person name="Schaub F."/>
            <person name="Wada-Katsumata A."/>
            <person name="Worley K.C."/>
            <person name="Xie Q."/>
            <person name="Ylla G."/>
            <person name="Poulsen M."/>
            <person name="Gibbs R.A."/>
            <person name="Schal C."/>
            <person name="Richards S."/>
            <person name="Belles X."/>
            <person name="Korb J."/>
            <person name="Bornberg-Bauer E."/>
        </authorList>
    </citation>
    <scope>NUCLEOTIDE SEQUENCE [LARGE SCALE GENOMIC DNA]</scope>
    <source>
        <tissue evidence="1">Whole body</tissue>
    </source>
</reference>
<sequence>MTAVVSAGQVVEMTDDSVSAAAAVVVERTVVAAVDDDDDDEDDVFNAAGDKHTGSVESCQFHCYP</sequence>
<proteinExistence type="predicted"/>
<evidence type="ECO:0000313" key="1">
    <source>
        <dbReference type="EMBL" id="PNF20313.1"/>
    </source>
</evidence>
<dbReference type="AlphaFoldDB" id="A0A2J7PVF3"/>
<dbReference type="Proteomes" id="UP000235965">
    <property type="component" value="Unassembled WGS sequence"/>
</dbReference>